<keyword evidence="2" id="KW-0808">Transferase</keyword>
<evidence type="ECO:0000313" key="2">
    <source>
        <dbReference type="EMBL" id="MDN5203142.1"/>
    </source>
</evidence>
<dbReference type="EMBL" id="JAUJEA010000006">
    <property type="protein sequence ID" value="MDN5203142.1"/>
    <property type="molecule type" value="Genomic_DNA"/>
</dbReference>
<dbReference type="InterPro" id="IPR050194">
    <property type="entry name" value="Glycosyltransferase_grp1"/>
</dbReference>
<comment type="caution">
    <text evidence="2">The sequence shown here is derived from an EMBL/GenBank/DDBJ whole genome shotgun (WGS) entry which is preliminary data.</text>
</comment>
<dbReference type="PANTHER" id="PTHR45947:SF3">
    <property type="entry name" value="SULFOQUINOVOSYL TRANSFERASE SQD2"/>
    <property type="match status" value="1"/>
</dbReference>
<dbReference type="InterPro" id="IPR028098">
    <property type="entry name" value="Glyco_trans_4-like_N"/>
</dbReference>
<dbReference type="EC" id="2.4.-.-" evidence="2"/>
<dbReference type="GO" id="GO:0016757">
    <property type="term" value="F:glycosyltransferase activity"/>
    <property type="evidence" value="ECO:0007669"/>
    <property type="project" value="UniProtKB-KW"/>
</dbReference>
<dbReference type="SUPFAM" id="SSF53756">
    <property type="entry name" value="UDP-Glycosyltransferase/glycogen phosphorylase"/>
    <property type="match status" value="1"/>
</dbReference>
<name>A0ABT8KQV3_9BACT</name>
<keyword evidence="3" id="KW-1185">Reference proteome</keyword>
<reference evidence="2" key="1">
    <citation type="submission" date="2023-06" db="EMBL/GenBank/DDBJ databases">
        <title>Genomic of Parafulvivirga corallium.</title>
        <authorList>
            <person name="Wang G."/>
        </authorList>
    </citation>
    <scope>NUCLEOTIDE SEQUENCE</scope>
    <source>
        <strain evidence="2">BMA10</strain>
    </source>
</reference>
<keyword evidence="2" id="KW-0328">Glycosyltransferase</keyword>
<evidence type="ECO:0000313" key="3">
    <source>
        <dbReference type="Proteomes" id="UP001172082"/>
    </source>
</evidence>
<gene>
    <name evidence="2" type="ORF">QQ008_17260</name>
</gene>
<feature type="domain" description="Glycosyltransferase subfamily 4-like N-terminal" evidence="1">
    <location>
        <begin position="40"/>
        <end position="151"/>
    </location>
</feature>
<dbReference type="Proteomes" id="UP001172082">
    <property type="component" value="Unassembled WGS sequence"/>
</dbReference>
<evidence type="ECO:0000259" key="1">
    <source>
        <dbReference type="Pfam" id="PF13439"/>
    </source>
</evidence>
<accession>A0ABT8KQV3</accession>
<proteinExistence type="predicted"/>
<sequence>MKVLFISSKRPSFDIVPFIKSQGESLKQNGVDLEYFIIPSGGLTGYIKAIFRLRKYLNKHQCDLIHAHYSYCGWVAVLTFTKLPIVVSFMGSDVYGSEGLKGNKKLRRRVDIAIARMLQPYVQAIIVKSQQLFDHLRSKEKAEIVPNGVDFKKFQPRDKREIRKKLGVSTEKKVVLFLGHPTYTIKNFALLKAAENVAKDSSWEVLNPYPTDPDNVPLYINSADVLVLASVLEGSPNVIKEAMASNCPIVSTDVGDVREIIGNTEGCYFTSFEPEDMAQKIKLALEFGKETTGRKDVEHLEINTIAKKIIGIYNRVLQPTPVYQ</sequence>
<protein>
    <submittedName>
        <fullName evidence="2">Glycosyltransferase</fullName>
        <ecNumber evidence="2">2.4.-.-</ecNumber>
    </submittedName>
</protein>
<dbReference type="Gene3D" id="3.40.50.2000">
    <property type="entry name" value="Glycogen Phosphorylase B"/>
    <property type="match status" value="2"/>
</dbReference>
<dbReference type="PANTHER" id="PTHR45947">
    <property type="entry name" value="SULFOQUINOVOSYL TRANSFERASE SQD2"/>
    <property type="match status" value="1"/>
</dbReference>
<organism evidence="2 3">
    <name type="scientific">Splendidivirga corallicola</name>
    <dbReference type="NCBI Taxonomy" id="3051826"/>
    <lineage>
        <taxon>Bacteria</taxon>
        <taxon>Pseudomonadati</taxon>
        <taxon>Bacteroidota</taxon>
        <taxon>Cytophagia</taxon>
        <taxon>Cytophagales</taxon>
        <taxon>Splendidivirgaceae</taxon>
        <taxon>Splendidivirga</taxon>
    </lineage>
</organism>
<dbReference type="Pfam" id="PF13692">
    <property type="entry name" value="Glyco_trans_1_4"/>
    <property type="match status" value="1"/>
</dbReference>
<dbReference type="RefSeq" id="WP_346753164.1">
    <property type="nucleotide sequence ID" value="NZ_JAUJEA010000006.1"/>
</dbReference>
<dbReference type="Pfam" id="PF13439">
    <property type="entry name" value="Glyco_transf_4"/>
    <property type="match status" value="1"/>
</dbReference>